<dbReference type="AlphaFoldDB" id="A0AAJ7T9X4"/>
<sequence>MINSVGWMNLETMLLGSIFIYFSVLYMHLVPNAWCGSALIHWVRFFGFLALYGPAVLHLCRLVVADSTEKWCTPAPGCYELGTLASLSLLFWLSASVRKESPSIEVRQIFNVQCPPGFVNHIISGVELACLVWGLRVCHTVCKATSPPCQAWNITAALVNEAACSFLFHMFWRLLAPALHPDWMILIAFFYEHVTVTINLGLLLIPKFVGVELLLPDTAVACQLERNNDVGPSAVIARVETKAAHVNYVQRAHLEYLKPPRALANGSVLSTPKNRHLRRGRTIFRRLTRCADGTPRSFTRESAGRERCSSATSHIHTAPLLTSNKNPVMETPKKKIEPCKRFSFLGSRVSTNHELPELNGEKLFSGSENKICNTGWFIPVPKDVPSRALQGSPPVCRTATSHSLSQEPSLCHYFKPIIKQKSLSLMDCAQEKASTDHKKASMDIGSRGVGPNYFEGPQRGTTSNQWKTSSLPKLNKRCWKKEHKYSFENSTACEPVTSYEMKQNSCRAVCNREEICPWEFQELPSSKSAMSKKTPVKINLSIGSTKLSSLDGFQFAGKLFKAMRPKNAEGQPNSPGEAGGSKSWPTSEPQSGSSSPAGRRDLKPFGGEITAQMEETTPASGPTEASRFYTHDGAEHPIQDAETNNLLKLDTLQTRDTELKKYCTSASKRSAETATNAGSSWKLPNTVFYLQEPHLEEMVEIFPWNLENVQAEINKNESPDWKHTETKVGIKLETGDTKNKVPCSHDHVEEANLNERCAWEMDSDQELTNKLSHACKMECFDVTADCISKQRPLGWPVGSDGKHELVNNTDVYPSGVDLTLTENAGVSMSETMMANQSAFGNDPSQQTGSEISLRQHVDTHFGKKEIEDISLVSIKDNIQIHAEDVSSSEPMARVSPPSGHSSKTVTFRDPPALTPPCEKKKSDKCDVKCYGVTIRDFVSSGRKKR</sequence>
<evidence type="ECO:0000256" key="7">
    <source>
        <dbReference type="ARBA" id="ARBA00023224"/>
    </source>
</evidence>
<feature type="transmembrane region" description="Helical" evidence="9">
    <location>
        <begin position="12"/>
        <end position="30"/>
    </location>
</feature>
<dbReference type="PANTHER" id="PTHR32546:SF26">
    <property type="entry name" value="SMOG, ISOFORM D"/>
    <property type="match status" value="1"/>
</dbReference>
<dbReference type="RefSeq" id="XP_032812823.1">
    <property type="nucleotide sequence ID" value="XM_032956932.1"/>
</dbReference>
<feature type="compositionally biased region" description="Polar residues" evidence="8">
    <location>
        <begin position="583"/>
        <end position="596"/>
    </location>
</feature>
<dbReference type="PANTHER" id="PTHR32546">
    <property type="entry name" value="G-PROTEIN COUPLED RECEPTOR 158-RELATED"/>
    <property type="match status" value="1"/>
</dbReference>
<evidence type="ECO:0000256" key="5">
    <source>
        <dbReference type="ARBA" id="ARBA00023170"/>
    </source>
</evidence>
<organism evidence="10 11">
    <name type="scientific">Petromyzon marinus</name>
    <name type="common">Sea lamprey</name>
    <dbReference type="NCBI Taxonomy" id="7757"/>
    <lineage>
        <taxon>Eukaryota</taxon>
        <taxon>Metazoa</taxon>
        <taxon>Chordata</taxon>
        <taxon>Craniata</taxon>
        <taxon>Vertebrata</taxon>
        <taxon>Cyclostomata</taxon>
        <taxon>Hyperoartia</taxon>
        <taxon>Petromyzontiformes</taxon>
        <taxon>Petromyzontidae</taxon>
        <taxon>Petromyzon</taxon>
    </lineage>
</organism>
<reference evidence="11" key="1">
    <citation type="submission" date="2025-08" db="UniProtKB">
        <authorList>
            <consortium name="RefSeq"/>
        </authorList>
    </citation>
    <scope>IDENTIFICATION</scope>
    <source>
        <tissue evidence="11">Sperm</tissue>
    </source>
</reference>
<feature type="transmembrane region" description="Helical" evidence="9">
    <location>
        <begin position="42"/>
        <end position="64"/>
    </location>
</feature>
<keyword evidence="9" id="KW-1133">Transmembrane helix</keyword>
<dbReference type="GO" id="GO:0004930">
    <property type="term" value="F:G protein-coupled receptor activity"/>
    <property type="evidence" value="ECO:0007669"/>
    <property type="project" value="UniProtKB-KW"/>
</dbReference>
<keyword evidence="3" id="KW-1003">Cell membrane</keyword>
<evidence type="ECO:0000256" key="2">
    <source>
        <dbReference type="ARBA" id="ARBA00007242"/>
    </source>
</evidence>
<accession>A0AAJ7T9X4</accession>
<keyword evidence="10" id="KW-1185">Reference proteome</keyword>
<gene>
    <name evidence="11" type="primary">LOC116943750</name>
</gene>
<feature type="region of interest" description="Disordered" evidence="8">
    <location>
        <begin position="565"/>
        <end position="604"/>
    </location>
</feature>
<evidence type="ECO:0000313" key="10">
    <source>
        <dbReference type="Proteomes" id="UP001318040"/>
    </source>
</evidence>
<keyword evidence="6" id="KW-0325">Glycoprotein</keyword>
<proteinExistence type="inferred from homology"/>
<evidence type="ECO:0000256" key="9">
    <source>
        <dbReference type="SAM" id="Phobius"/>
    </source>
</evidence>
<dbReference type="InterPro" id="IPR043458">
    <property type="entry name" value="GPR158/179"/>
</dbReference>
<comment type="subcellular location">
    <subcellularLocation>
        <location evidence="1">Cell membrane</location>
        <topology evidence="1">Multi-pass membrane protein</topology>
    </subcellularLocation>
</comment>
<evidence type="ECO:0000256" key="8">
    <source>
        <dbReference type="SAM" id="MobiDB-lite"/>
    </source>
</evidence>
<evidence type="ECO:0000313" key="11">
    <source>
        <dbReference type="RefSeq" id="XP_032812823.1"/>
    </source>
</evidence>
<dbReference type="KEGG" id="pmrn:116943750"/>
<protein>
    <submittedName>
        <fullName evidence="11">Probable G-protein coupled receptor 158 isoform X1</fullName>
    </submittedName>
</protein>
<name>A0AAJ7T9X4_PETMA</name>
<keyword evidence="4" id="KW-0297">G-protein coupled receptor</keyword>
<evidence type="ECO:0000256" key="1">
    <source>
        <dbReference type="ARBA" id="ARBA00004651"/>
    </source>
</evidence>
<feature type="region of interest" description="Disordered" evidence="8">
    <location>
        <begin position="883"/>
        <end position="923"/>
    </location>
</feature>
<evidence type="ECO:0000256" key="3">
    <source>
        <dbReference type="ARBA" id="ARBA00022475"/>
    </source>
</evidence>
<dbReference type="GO" id="GO:0005886">
    <property type="term" value="C:plasma membrane"/>
    <property type="evidence" value="ECO:0007669"/>
    <property type="project" value="UniProtKB-SubCell"/>
</dbReference>
<feature type="transmembrane region" description="Helical" evidence="9">
    <location>
        <begin position="183"/>
        <end position="205"/>
    </location>
</feature>
<comment type="similarity">
    <text evidence="2">Belongs to the G-protein coupled receptor 3 family.</text>
</comment>
<evidence type="ECO:0000256" key="6">
    <source>
        <dbReference type="ARBA" id="ARBA00023180"/>
    </source>
</evidence>
<evidence type="ECO:0000256" key="4">
    <source>
        <dbReference type="ARBA" id="ARBA00023040"/>
    </source>
</evidence>
<keyword evidence="7" id="KW-0807">Transducer</keyword>
<keyword evidence="9" id="KW-0472">Membrane</keyword>
<dbReference type="Proteomes" id="UP001318040">
    <property type="component" value="Chromosome 19"/>
</dbReference>
<keyword evidence="5 11" id="KW-0675">Receptor</keyword>
<keyword evidence="9" id="KW-0812">Transmembrane</keyword>
<feature type="region of interest" description="Disordered" evidence="8">
    <location>
        <begin position="437"/>
        <end position="467"/>
    </location>
</feature>